<sequence length="65" mass="7454">NPKVDHPLEENSNNDDDEILDSATPLNQREQDFSNPRVSNWKHRASHPLDNIISSFDQGIITRSQ</sequence>
<keyword evidence="3" id="KW-1185">Reference proteome</keyword>
<protein>
    <submittedName>
        <fullName evidence="2">Uncharacterized protein</fullName>
    </submittedName>
</protein>
<evidence type="ECO:0000313" key="3">
    <source>
        <dbReference type="Proteomes" id="UP000823775"/>
    </source>
</evidence>
<evidence type="ECO:0000256" key="1">
    <source>
        <dbReference type="SAM" id="MobiDB-lite"/>
    </source>
</evidence>
<evidence type="ECO:0000313" key="2">
    <source>
        <dbReference type="EMBL" id="MCE5167015.1"/>
    </source>
</evidence>
<gene>
    <name evidence="2" type="ORF">HAX54_033761</name>
</gene>
<proteinExistence type="predicted"/>
<feature type="non-terminal residue" evidence="2">
    <location>
        <position position="65"/>
    </location>
</feature>
<feature type="non-terminal residue" evidence="2">
    <location>
        <position position="1"/>
    </location>
</feature>
<comment type="caution">
    <text evidence="2">The sequence shown here is derived from an EMBL/GenBank/DDBJ whole genome shotgun (WGS) entry which is preliminary data.</text>
</comment>
<dbReference type="Proteomes" id="UP000823775">
    <property type="component" value="Unassembled WGS sequence"/>
</dbReference>
<name>A0ABS8Y5Q7_DATST</name>
<reference evidence="2 3" key="1">
    <citation type="journal article" date="2021" name="BMC Genomics">
        <title>Datura genome reveals duplications of psychoactive alkaloid biosynthetic genes and high mutation rate following tissue culture.</title>
        <authorList>
            <person name="Rajewski A."/>
            <person name="Carter-House D."/>
            <person name="Stajich J."/>
            <person name="Litt A."/>
        </authorList>
    </citation>
    <scope>NUCLEOTIDE SEQUENCE [LARGE SCALE GENOMIC DNA]</scope>
    <source>
        <strain evidence="2">AR-01</strain>
    </source>
</reference>
<feature type="compositionally biased region" description="Polar residues" evidence="1">
    <location>
        <begin position="24"/>
        <end position="38"/>
    </location>
</feature>
<organism evidence="2 3">
    <name type="scientific">Datura stramonium</name>
    <name type="common">Jimsonweed</name>
    <name type="synonym">Common thornapple</name>
    <dbReference type="NCBI Taxonomy" id="4076"/>
    <lineage>
        <taxon>Eukaryota</taxon>
        <taxon>Viridiplantae</taxon>
        <taxon>Streptophyta</taxon>
        <taxon>Embryophyta</taxon>
        <taxon>Tracheophyta</taxon>
        <taxon>Spermatophyta</taxon>
        <taxon>Magnoliopsida</taxon>
        <taxon>eudicotyledons</taxon>
        <taxon>Gunneridae</taxon>
        <taxon>Pentapetalae</taxon>
        <taxon>asterids</taxon>
        <taxon>lamiids</taxon>
        <taxon>Solanales</taxon>
        <taxon>Solanaceae</taxon>
        <taxon>Solanoideae</taxon>
        <taxon>Datureae</taxon>
        <taxon>Datura</taxon>
    </lineage>
</organism>
<feature type="region of interest" description="Disordered" evidence="1">
    <location>
        <begin position="1"/>
        <end position="42"/>
    </location>
</feature>
<accession>A0ABS8Y5Q7</accession>
<dbReference type="EMBL" id="JACEIK010043306">
    <property type="protein sequence ID" value="MCE5167015.1"/>
    <property type="molecule type" value="Genomic_DNA"/>
</dbReference>